<dbReference type="InterPro" id="IPR016035">
    <property type="entry name" value="Acyl_Trfase/lysoPLipase"/>
</dbReference>
<reference evidence="6 7" key="1">
    <citation type="journal article" date="2023" name="Environ Microbiome">
        <title>A coral-associated actinobacterium mitigates coral bleaching under heat stress.</title>
        <authorList>
            <person name="Li J."/>
            <person name="Zou Y."/>
            <person name="Li Q."/>
            <person name="Zhang J."/>
            <person name="Bourne D.G."/>
            <person name="Lyu Y."/>
            <person name="Liu C."/>
            <person name="Zhang S."/>
        </authorList>
    </citation>
    <scope>NUCLEOTIDE SEQUENCE [LARGE SCALE GENOMIC DNA]</scope>
    <source>
        <strain evidence="6 7">SCSIO 13291</strain>
    </source>
</reference>
<evidence type="ECO:0000259" key="5">
    <source>
        <dbReference type="PROSITE" id="PS52004"/>
    </source>
</evidence>
<dbReference type="SMART" id="SM00823">
    <property type="entry name" value="PKS_PP"/>
    <property type="match status" value="1"/>
</dbReference>
<dbReference type="InterPro" id="IPR020841">
    <property type="entry name" value="PKS_Beta-ketoAc_synthase_dom"/>
</dbReference>
<evidence type="ECO:0000256" key="3">
    <source>
        <dbReference type="ARBA" id="ARBA00022679"/>
    </source>
</evidence>
<dbReference type="SMART" id="SM00825">
    <property type="entry name" value="PKS_KS"/>
    <property type="match status" value="1"/>
</dbReference>
<dbReference type="InterPro" id="IPR016039">
    <property type="entry name" value="Thiolase-like"/>
</dbReference>
<dbReference type="InterPro" id="IPR006162">
    <property type="entry name" value="Ppantetheine_attach_site"/>
</dbReference>
<dbReference type="Pfam" id="PF00109">
    <property type="entry name" value="ketoacyl-synt"/>
    <property type="match status" value="1"/>
</dbReference>
<dbReference type="Gene3D" id="3.40.50.720">
    <property type="entry name" value="NAD(P)-binding Rossmann-like Domain"/>
    <property type="match status" value="1"/>
</dbReference>
<dbReference type="SUPFAM" id="SSF52151">
    <property type="entry name" value="FabD/lysophospholipase-like"/>
    <property type="match status" value="1"/>
</dbReference>
<dbReference type="InterPro" id="IPR016036">
    <property type="entry name" value="Malonyl_transacylase_ACP-bd"/>
</dbReference>
<accession>A0ABZ3CBK4</accession>
<evidence type="ECO:0000256" key="1">
    <source>
        <dbReference type="ARBA" id="ARBA00022450"/>
    </source>
</evidence>
<feature type="domain" description="Carrier" evidence="4">
    <location>
        <begin position="1416"/>
        <end position="1492"/>
    </location>
</feature>
<dbReference type="InterPro" id="IPR018201">
    <property type="entry name" value="Ketoacyl_synth_AS"/>
</dbReference>
<dbReference type="InterPro" id="IPR001227">
    <property type="entry name" value="Ac_transferase_dom_sf"/>
</dbReference>
<keyword evidence="1" id="KW-0596">Phosphopantetheine</keyword>
<dbReference type="PANTHER" id="PTHR43775:SF37">
    <property type="entry name" value="SI:DKEY-61P9.11"/>
    <property type="match status" value="1"/>
</dbReference>
<dbReference type="PROSITE" id="PS00012">
    <property type="entry name" value="PHOSPHOPANTETHEINE"/>
    <property type="match status" value="1"/>
</dbReference>
<dbReference type="InterPro" id="IPR036736">
    <property type="entry name" value="ACP-like_sf"/>
</dbReference>
<dbReference type="Pfam" id="PF16197">
    <property type="entry name" value="KAsynt_C_assoc"/>
    <property type="match status" value="1"/>
</dbReference>
<dbReference type="Pfam" id="PF00698">
    <property type="entry name" value="Acyl_transf_1"/>
    <property type="match status" value="1"/>
</dbReference>
<dbReference type="PANTHER" id="PTHR43775">
    <property type="entry name" value="FATTY ACID SYNTHASE"/>
    <property type="match status" value="1"/>
</dbReference>
<dbReference type="InterPro" id="IPR014043">
    <property type="entry name" value="Acyl_transferase_dom"/>
</dbReference>
<dbReference type="CDD" id="cd00833">
    <property type="entry name" value="PKS"/>
    <property type="match status" value="1"/>
</dbReference>
<dbReference type="RefSeq" id="WP_342373525.1">
    <property type="nucleotide sequence ID" value="NZ_CP115965.1"/>
</dbReference>
<keyword evidence="2" id="KW-0597">Phosphoprotein</keyword>
<dbReference type="SMART" id="SM00827">
    <property type="entry name" value="PKS_AT"/>
    <property type="match status" value="1"/>
</dbReference>
<evidence type="ECO:0000256" key="2">
    <source>
        <dbReference type="ARBA" id="ARBA00022553"/>
    </source>
</evidence>
<dbReference type="InterPro" id="IPR032821">
    <property type="entry name" value="PKS_assoc"/>
</dbReference>
<dbReference type="SMART" id="SM00822">
    <property type="entry name" value="PKS_KR"/>
    <property type="match status" value="1"/>
</dbReference>
<sequence length="1529" mass="159482">MTADQQTRTPAPSDTLKQAYRTIRSLQAQVAELRRPAAAEPIAVVGMGCRFPGAEGTDAYWQRLRDGVDAVSEIPRRRFDVAPYYDPERGAPGKTRTRWGGFLDDLDSFDHAFFGISRREAEAMDPQQRIALETAWLALEDAQLPADVLAGSRAGVYVGVSSSDFATEGSRNPADITAYSSSGTAHSVVAGRISYVLNLQGPALAIDTACSSSLVAIHQACQALRAGECDVALGGGVNVVMSPLPSIAFSAFGMMSGDGRARAFDELGDGCVRGEGAGIVVLKRLSDARRDGDAVLALVVGNAVNQDGRSAGFTAPSAASQAACIREALQRGGVRPGDVQFVECHGTGTPLGDPIEVEALASVYGDRAERCFLGSAKTTISHLEAAAGVAGFIKAVLALQHRVVPPNLHFDRLNPHISFEGTSFAVPTSPQPWPEVDGPRHAAVSAFGFSGTNAHVVLAEAPPVDAPVQDGAGDSDGAGVLVISARSRSALEGLAGRYRDILDDPETRFRPLARASATGRSHLSHRLAVLADDRASALDHLERHLEGWPTEQVFAGVAKERPVAFVYSGQGAEFAGMARDLHRDEPAFASALDECAGLLEPHLRRPLYEVLWPDDPADAPLVHSMTYAQPGLFAVEYALTRLLESWGIRPDLVLGHSIGELCAATVAGVFPLERALPFVALRGRLLDRVIGGGMGAIGAPLDEVLAVLEGFGSVSVAARNSPGSVTVSGAADGVAAVCALFAERGVRTKVLPVTTASHSALVAPLMGELVAAARSLEPRTPTLPLVSNVTGAPFSWLTPIAPEYWGEHLRRPVQFEAGIRTARDLGFSTFVEIGPAPRLSAAIVETFEDEELTVIPTLRKGQPDREAVLASAARLHVAGTPVNWAAVQGPRRADAPRLPAYPFDTTPCPVVVQRGERSFGPAGAPTAPQVVHTVAWEPLGGRLDPASAGPFLVAGTDADAIVAALGAGAEPVEPARLPAALAAAEDGTVLLWLLDAVEPEPSGEAILEETVAATGQAAALLRAVAAADGRVTTWFVTRGAVQPGTGDMPGLAGVAQAGVWGMARAMEQELATGWGGILDLDPDADPAPQLTRARDTGLFQAGETQLALRDQPLVPRLVADPVADGALPLRPDAAYLVTGAFGGLGAHTCDWLVGQGARHLILAARSPLPPRARWTEHHDVGTAARIAQVRRLEAAGASVHVATLDVADAASLAGWLSTYDSEQRPPVRGVVHAAGAGGMVPLAEVSLEVLDAHARAKVAGAFNVATAVPTEQLDFVVLYSSLASVLSAPFTSPYAAANAALDGLAAALRGRGVPAHAVNWGLWDDVGLAGERDTASRGRGVRPLQPDRALAALPAVLGAGLGQATVVDIAWDEWAPAYRSATGSRILDLLADGRERTGGRDVLPTPEEVLALPETEREALVCDRMLRAIAQTLGANAAMTADSSLFDLGMDSLMAVELRNRLERRLGVRVPVSTFLSGDSVAALAAEVVASLTAPSEQHEIIVADDVEGDDAIARILAQAAGTTVGVTA</sequence>
<dbReference type="Gene3D" id="1.10.1200.10">
    <property type="entry name" value="ACP-like"/>
    <property type="match status" value="1"/>
</dbReference>
<dbReference type="InterPro" id="IPR014030">
    <property type="entry name" value="Ketoacyl_synth_N"/>
</dbReference>
<dbReference type="Pfam" id="PF02801">
    <property type="entry name" value="Ketoacyl-synt_C"/>
    <property type="match status" value="1"/>
</dbReference>
<dbReference type="PROSITE" id="PS50075">
    <property type="entry name" value="CARRIER"/>
    <property type="match status" value="1"/>
</dbReference>
<dbReference type="Pfam" id="PF00550">
    <property type="entry name" value="PP-binding"/>
    <property type="match status" value="1"/>
</dbReference>
<dbReference type="InterPro" id="IPR009081">
    <property type="entry name" value="PP-bd_ACP"/>
</dbReference>
<dbReference type="InterPro" id="IPR057326">
    <property type="entry name" value="KR_dom"/>
</dbReference>
<dbReference type="Pfam" id="PF08659">
    <property type="entry name" value="KR"/>
    <property type="match status" value="1"/>
</dbReference>
<feature type="domain" description="Ketosynthase family 3 (KS3)" evidence="5">
    <location>
        <begin position="39"/>
        <end position="460"/>
    </location>
</feature>
<dbReference type="EMBL" id="CP115965">
    <property type="protein sequence ID" value="WZX00145.1"/>
    <property type="molecule type" value="Genomic_DNA"/>
</dbReference>
<dbReference type="Proteomes" id="UP001434337">
    <property type="component" value="Chromosome"/>
</dbReference>
<dbReference type="InterPro" id="IPR036291">
    <property type="entry name" value="NAD(P)-bd_dom_sf"/>
</dbReference>
<dbReference type="InterPro" id="IPR013968">
    <property type="entry name" value="PKS_KR"/>
</dbReference>
<dbReference type="InterPro" id="IPR020806">
    <property type="entry name" value="PKS_PP-bd"/>
</dbReference>
<dbReference type="InterPro" id="IPR014031">
    <property type="entry name" value="Ketoacyl_synth_C"/>
</dbReference>
<evidence type="ECO:0000313" key="6">
    <source>
        <dbReference type="EMBL" id="WZX00145.1"/>
    </source>
</evidence>
<evidence type="ECO:0000259" key="4">
    <source>
        <dbReference type="PROSITE" id="PS50075"/>
    </source>
</evidence>
<dbReference type="PROSITE" id="PS00606">
    <property type="entry name" value="KS3_1"/>
    <property type="match status" value="1"/>
</dbReference>
<keyword evidence="3" id="KW-0808">Transferase</keyword>
<dbReference type="Gene3D" id="3.30.70.3290">
    <property type="match status" value="1"/>
</dbReference>
<evidence type="ECO:0000313" key="7">
    <source>
        <dbReference type="Proteomes" id="UP001434337"/>
    </source>
</evidence>
<name>A0ABZ3CBK4_9ACTN</name>
<protein>
    <submittedName>
        <fullName evidence="6">SDR family NAD(P)-dependent oxidoreductase</fullName>
    </submittedName>
</protein>
<organism evidence="6 7">
    <name type="scientific">Propioniciclava soli</name>
    <dbReference type="NCBI Taxonomy" id="2775081"/>
    <lineage>
        <taxon>Bacteria</taxon>
        <taxon>Bacillati</taxon>
        <taxon>Actinomycetota</taxon>
        <taxon>Actinomycetes</taxon>
        <taxon>Propionibacteriales</taxon>
        <taxon>Propionibacteriaceae</taxon>
        <taxon>Propioniciclava</taxon>
    </lineage>
</organism>
<gene>
    <name evidence="6" type="ORF">PCC79_08185</name>
</gene>
<dbReference type="SUPFAM" id="SSF55048">
    <property type="entry name" value="Probable ACP-binding domain of malonyl-CoA ACP transacylase"/>
    <property type="match status" value="1"/>
</dbReference>
<keyword evidence="7" id="KW-1185">Reference proteome</keyword>
<dbReference type="InterPro" id="IPR050091">
    <property type="entry name" value="PKS_NRPS_Biosynth_Enz"/>
</dbReference>
<dbReference type="Gene3D" id="3.40.366.10">
    <property type="entry name" value="Malonyl-Coenzyme A Acyl Carrier Protein, domain 2"/>
    <property type="match status" value="1"/>
</dbReference>
<dbReference type="SUPFAM" id="SSF47336">
    <property type="entry name" value="ACP-like"/>
    <property type="match status" value="1"/>
</dbReference>
<dbReference type="SUPFAM" id="SSF51735">
    <property type="entry name" value="NAD(P)-binding Rossmann-fold domains"/>
    <property type="match status" value="2"/>
</dbReference>
<dbReference type="SUPFAM" id="SSF53901">
    <property type="entry name" value="Thiolase-like"/>
    <property type="match status" value="1"/>
</dbReference>
<proteinExistence type="predicted"/>
<dbReference type="Gene3D" id="3.40.47.10">
    <property type="match status" value="1"/>
</dbReference>
<dbReference type="PROSITE" id="PS52004">
    <property type="entry name" value="KS3_2"/>
    <property type="match status" value="1"/>
</dbReference>